<dbReference type="SUPFAM" id="SSF88946">
    <property type="entry name" value="Sigma2 domain of RNA polymerase sigma factors"/>
    <property type="match status" value="1"/>
</dbReference>
<dbReference type="GO" id="GO:0006352">
    <property type="term" value="P:DNA-templated transcription initiation"/>
    <property type="evidence" value="ECO:0007669"/>
    <property type="project" value="InterPro"/>
</dbReference>
<dbReference type="InterPro" id="IPR013325">
    <property type="entry name" value="RNA_pol_sigma_r2"/>
</dbReference>
<proteinExistence type="predicted"/>
<feature type="domain" description="RNA polymerase sigma-70 region 2" evidence="1">
    <location>
        <begin position="2"/>
        <end position="53"/>
    </location>
</feature>
<reference evidence="2" key="1">
    <citation type="submission" date="2018-05" db="EMBL/GenBank/DDBJ databases">
        <authorList>
            <person name="Lanie J.A."/>
            <person name="Ng W.-L."/>
            <person name="Kazmierczak K.M."/>
            <person name="Andrzejewski T.M."/>
            <person name="Davidsen T.M."/>
            <person name="Wayne K.J."/>
            <person name="Tettelin H."/>
            <person name="Glass J.I."/>
            <person name="Rusch D."/>
            <person name="Podicherti R."/>
            <person name="Tsui H.-C.T."/>
            <person name="Winkler M.E."/>
        </authorList>
    </citation>
    <scope>NUCLEOTIDE SEQUENCE</scope>
</reference>
<dbReference type="AlphaFoldDB" id="A0A381NTF3"/>
<sequence>MLGGVHAAEDAVQEAFINIWRRAGSFSAARGTARTWIVAVVHHRTIDICRKRRGITARELPWSWSGCRRIPPVTLGGCS</sequence>
<evidence type="ECO:0000313" key="2">
    <source>
        <dbReference type="EMBL" id="SUZ57891.1"/>
    </source>
</evidence>
<organism evidence="2">
    <name type="scientific">marine metagenome</name>
    <dbReference type="NCBI Taxonomy" id="408172"/>
    <lineage>
        <taxon>unclassified sequences</taxon>
        <taxon>metagenomes</taxon>
        <taxon>ecological metagenomes</taxon>
    </lineage>
</organism>
<dbReference type="Gene3D" id="1.10.1740.10">
    <property type="match status" value="1"/>
</dbReference>
<protein>
    <recommendedName>
        <fullName evidence="1">RNA polymerase sigma-70 region 2 domain-containing protein</fullName>
    </recommendedName>
</protein>
<dbReference type="GO" id="GO:0003700">
    <property type="term" value="F:DNA-binding transcription factor activity"/>
    <property type="evidence" value="ECO:0007669"/>
    <property type="project" value="InterPro"/>
</dbReference>
<dbReference type="Pfam" id="PF04542">
    <property type="entry name" value="Sigma70_r2"/>
    <property type="match status" value="1"/>
</dbReference>
<evidence type="ECO:0000259" key="1">
    <source>
        <dbReference type="Pfam" id="PF04542"/>
    </source>
</evidence>
<accession>A0A381NTF3</accession>
<dbReference type="EMBL" id="UINC01000586">
    <property type="protein sequence ID" value="SUZ57891.1"/>
    <property type="molecule type" value="Genomic_DNA"/>
</dbReference>
<dbReference type="InterPro" id="IPR007627">
    <property type="entry name" value="RNA_pol_sigma70_r2"/>
</dbReference>
<gene>
    <name evidence="2" type="ORF">METZ01_LOCUS10745</name>
</gene>
<name>A0A381NTF3_9ZZZZ</name>